<keyword evidence="4" id="KW-1185">Reference proteome</keyword>
<keyword evidence="2" id="KW-0812">Transmembrane</keyword>
<dbReference type="Proteomes" id="UP001175353">
    <property type="component" value="Unassembled WGS sequence"/>
</dbReference>
<dbReference type="EMBL" id="JAUJLE010000303">
    <property type="protein sequence ID" value="KAK0961916.1"/>
    <property type="molecule type" value="Genomic_DNA"/>
</dbReference>
<keyword evidence="2" id="KW-1133">Transmembrane helix</keyword>
<organism evidence="3 4">
    <name type="scientific">Friedmanniomyces endolithicus</name>
    <dbReference type="NCBI Taxonomy" id="329885"/>
    <lineage>
        <taxon>Eukaryota</taxon>
        <taxon>Fungi</taxon>
        <taxon>Dikarya</taxon>
        <taxon>Ascomycota</taxon>
        <taxon>Pezizomycotina</taxon>
        <taxon>Dothideomycetes</taxon>
        <taxon>Dothideomycetidae</taxon>
        <taxon>Mycosphaerellales</taxon>
        <taxon>Teratosphaeriaceae</taxon>
        <taxon>Friedmanniomyces</taxon>
    </lineage>
</organism>
<evidence type="ECO:0000313" key="4">
    <source>
        <dbReference type="Proteomes" id="UP001175353"/>
    </source>
</evidence>
<protein>
    <submittedName>
        <fullName evidence="3">Uncharacterized protein</fullName>
    </submittedName>
</protein>
<proteinExistence type="predicted"/>
<accession>A0AAN6K441</accession>
<feature type="compositionally biased region" description="Polar residues" evidence="1">
    <location>
        <begin position="69"/>
        <end position="95"/>
    </location>
</feature>
<comment type="caution">
    <text evidence="3">The sequence shown here is derived from an EMBL/GenBank/DDBJ whole genome shotgun (WGS) entry which is preliminary data.</text>
</comment>
<evidence type="ECO:0000256" key="1">
    <source>
        <dbReference type="SAM" id="MobiDB-lite"/>
    </source>
</evidence>
<name>A0AAN6K441_9PEZI</name>
<feature type="transmembrane region" description="Helical" evidence="2">
    <location>
        <begin position="18"/>
        <end position="40"/>
    </location>
</feature>
<feature type="region of interest" description="Disordered" evidence="1">
    <location>
        <begin position="69"/>
        <end position="109"/>
    </location>
</feature>
<reference evidence="3" key="1">
    <citation type="submission" date="2023-06" db="EMBL/GenBank/DDBJ databases">
        <title>Black Yeasts Isolated from many extreme environments.</title>
        <authorList>
            <person name="Coleine C."/>
            <person name="Stajich J.E."/>
            <person name="Selbmann L."/>
        </authorList>
    </citation>
    <scope>NUCLEOTIDE SEQUENCE</scope>
    <source>
        <strain evidence="3">CCFEE 5200</strain>
    </source>
</reference>
<keyword evidence="2" id="KW-0472">Membrane</keyword>
<evidence type="ECO:0000256" key="2">
    <source>
        <dbReference type="SAM" id="Phobius"/>
    </source>
</evidence>
<evidence type="ECO:0000313" key="3">
    <source>
        <dbReference type="EMBL" id="KAK0961916.1"/>
    </source>
</evidence>
<gene>
    <name evidence="3" type="ORF">LTR91_019693</name>
</gene>
<dbReference type="AlphaFoldDB" id="A0AAN6K441"/>
<sequence length="125" mass="13686">MPDVSAVQQQASANQLTIIFGIFATILGAVTIGVAIYQYWPRSMRRARRWCVEMQTPAGPMISRHLLQGTNAATDTPSNTDSATMLSVDIPTSPSIAYPPPTHTDSAHSDFQVFSHDKDIERQLA</sequence>